<reference evidence="2 3" key="1">
    <citation type="submission" date="2016-07" db="EMBL/GenBank/DDBJ databases">
        <title>Pervasive Adenine N6-methylation of Active Genes in Fungi.</title>
        <authorList>
            <consortium name="DOE Joint Genome Institute"/>
            <person name="Mondo S.J."/>
            <person name="Dannebaum R.O."/>
            <person name="Kuo R.C."/>
            <person name="Labutti K."/>
            <person name="Haridas S."/>
            <person name="Kuo A."/>
            <person name="Salamov A."/>
            <person name="Ahrendt S.R."/>
            <person name="Lipzen A."/>
            <person name="Sullivan W."/>
            <person name="Andreopoulos W.B."/>
            <person name="Clum A."/>
            <person name="Lindquist E."/>
            <person name="Daum C."/>
            <person name="Ramamoorthy G.K."/>
            <person name="Gryganskyi A."/>
            <person name="Culley D."/>
            <person name="Magnuson J.K."/>
            <person name="James T.Y."/>
            <person name="O'Malley M.A."/>
            <person name="Stajich J.E."/>
            <person name="Spatafora J.W."/>
            <person name="Visel A."/>
            <person name="Grigoriev I.V."/>
        </authorList>
    </citation>
    <scope>NUCLEOTIDE SEQUENCE [LARGE SCALE GENOMIC DNA]</scope>
    <source>
        <strain evidence="2 3">NRRL 3116</strain>
    </source>
</reference>
<sequence length="99" mass="10517">MRSAVSAVILLISLVAMTMVISVSASPLPVVKMDLLSRADPVYPGSNSSGCPQACGMVHDPRCATSQNGTPRTFSNQCEMDKHNCENPEDTYAPTKKGC</sequence>
<feature type="signal peptide" evidence="1">
    <location>
        <begin position="1"/>
        <end position="25"/>
    </location>
</feature>
<accession>A0A1Y2G8J6</accession>
<dbReference type="OrthoDB" id="7451940at2759"/>
<dbReference type="SUPFAM" id="SSF100895">
    <property type="entry name" value="Kazal-type serine protease inhibitors"/>
    <property type="match status" value="1"/>
</dbReference>
<name>A0A1Y2G8J6_9FUNG</name>
<evidence type="ECO:0000313" key="3">
    <source>
        <dbReference type="Proteomes" id="UP000193648"/>
    </source>
</evidence>
<feature type="chain" id="PRO_5010984751" description="Kazal-like domain-containing protein" evidence="1">
    <location>
        <begin position="26"/>
        <end position="99"/>
    </location>
</feature>
<evidence type="ECO:0008006" key="4">
    <source>
        <dbReference type="Google" id="ProtNLM"/>
    </source>
</evidence>
<protein>
    <recommendedName>
        <fullName evidence="4">Kazal-like domain-containing protein</fullName>
    </recommendedName>
</protein>
<keyword evidence="3" id="KW-1185">Reference proteome</keyword>
<dbReference type="EMBL" id="MCFF01000059">
    <property type="protein sequence ID" value="ORZ04214.1"/>
    <property type="molecule type" value="Genomic_DNA"/>
</dbReference>
<comment type="caution">
    <text evidence="2">The sequence shown here is derived from an EMBL/GenBank/DDBJ whole genome shotgun (WGS) entry which is preliminary data.</text>
</comment>
<proteinExistence type="predicted"/>
<evidence type="ECO:0000256" key="1">
    <source>
        <dbReference type="SAM" id="SignalP"/>
    </source>
</evidence>
<organism evidence="2 3">
    <name type="scientific">Lobosporangium transversale</name>
    <dbReference type="NCBI Taxonomy" id="64571"/>
    <lineage>
        <taxon>Eukaryota</taxon>
        <taxon>Fungi</taxon>
        <taxon>Fungi incertae sedis</taxon>
        <taxon>Mucoromycota</taxon>
        <taxon>Mortierellomycotina</taxon>
        <taxon>Mortierellomycetes</taxon>
        <taxon>Mortierellales</taxon>
        <taxon>Mortierellaceae</taxon>
        <taxon>Lobosporangium</taxon>
    </lineage>
</organism>
<gene>
    <name evidence="2" type="ORF">BCR41DRAFT_363045</name>
</gene>
<keyword evidence="1" id="KW-0732">Signal</keyword>
<dbReference type="InParanoid" id="A0A1Y2G8J6"/>
<dbReference type="Gene3D" id="3.30.60.30">
    <property type="match status" value="1"/>
</dbReference>
<evidence type="ECO:0000313" key="2">
    <source>
        <dbReference type="EMBL" id="ORZ04214.1"/>
    </source>
</evidence>
<dbReference type="AlphaFoldDB" id="A0A1Y2G8J6"/>
<dbReference type="GeneID" id="33567667"/>
<dbReference type="RefSeq" id="XP_021876428.1">
    <property type="nucleotide sequence ID" value="XM_022025824.1"/>
</dbReference>
<dbReference type="Proteomes" id="UP000193648">
    <property type="component" value="Unassembled WGS sequence"/>
</dbReference>
<dbReference type="InterPro" id="IPR036058">
    <property type="entry name" value="Kazal_dom_sf"/>
</dbReference>